<evidence type="ECO:0000256" key="2">
    <source>
        <dbReference type="ARBA" id="ARBA00009320"/>
    </source>
</evidence>
<comment type="cofactor">
    <cofactor evidence="1 5">
        <name>pyridoxal 5'-phosphate</name>
        <dbReference type="ChEBI" id="CHEBI:597326"/>
    </cofactor>
</comment>
<accession>A0ABR8P4Z2</accession>
<comment type="caution">
    <text evidence="6">The sequence shown here is derived from an EMBL/GenBank/DDBJ whole genome shotgun (WGS) entry which is preliminary data.</text>
</comment>
<dbReference type="GO" id="GO:0008483">
    <property type="term" value="F:transaminase activity"/>
    <property type="evidence" value="ECO:0007669"/>
    <property type="project" value="UniProtKB-KW"/>
</dbReference>
<dbReference type="CDD" id="cd01558">
    <property type="entry name" value="D-AAT_like"/>
    <property type="match status" value="1"/>
</dbReference>
<comment type="similarity">
    <text evidence="2 4">Belongs to the class-IV pyridoxal-phosphate-dependent aminotransferase family.</text>
</comment>
<evidence type="ECO:0000313" key="6">
    <source>
        <dbReference type="EMBL" id="MBD5772548.1"/>
    </source>
</evidence>
<keyword evidence="3 5" id="KW-0663">Pyridoxal phosphate</keyword>
<name>A0ABR8P4Z2_9GAMM</name>
<keyword evidence="7" id="KW-1185">Reference proteome</keyword>
<dbReference type="Proteomes" id="UP000604161">
    <property type="component" value="Unassembled WGS sequence"/>
</dbReference>
<dbReference type="PANTHER" id="PTHR42743">
    <property type="entry name" value="AMINO-ACID AMINOTRANSFERASE"/>
    <property type="match status" value="1"/>
</dbReference>
<proteinExistence type="inferred from homology"/>
<dbReference type="Gene3D" id="3.30.470.10">
    <property type="match status" value="1"/>
</dbReference>
<dbReference type="InterPro" id="IPR036038">
    <property type="entry name" value="Aminotransferase-like"/>
</dbReference>
<keyword evidence="6" id="KW-0808">Transferase</keyword>
<dbReference type="InterPro" id="IPR018300">
    <property type="entry name" value="Aminotrans_IV_CS"/>
</dbReference>
<dbReference type="InterPro" id="IPR043132">
    <property type="entry name" value="BCAT-like_C"/>
</dbReference>
<dbReference type="InterPro" id="IPR043131">
    <property type="entry name" value="BCAT-like_N"/>
</dbReference>
<keyword evidence="6" id="KW-0032">Aminotransferase</keyword>
<dbReference type="InterPro" id="IPR050571">
    <property type="entry name" value="Class-IV_PLP-Dep_Aminotrnsfr"/>
</dbReference>
<dbReference type="PROSITE" id="PS00770">
    <property type="entry name" value="AA_TRANSFER_CLASS_4"/>
    <property type="match status" value="1"/>
</dbReference>
<dbReference type="SUPFAM" id="SSF56752">
    <property type="entry name" value="D-aminoacid aminotransferase-like PLP-dependent enzymes"/>
    <property type="match status" value="1"/>
</dbReference>
<dbReference type="InterPro" id="IPR001544">
    <property type="entry name" value="Aminotrans_IV"/>
</dbReference>
<reference evidence="6 7" key="1">
    <citation type="submission" date="2020-09" db="EMBL/GenBank/DDBJ databases">
        <title>Marinomonas sp. nov., isolated from the cysticercosis algae of Qingdao, China.</title>
        <authorList>
            <person name="Sun X."/>
        </authorList>
    </citation>
    <scope>NUCLEOTIDE SEQUENCE [LARGE SCALE GENOMIC DNA]</scope>
    <source>
        <strain evidence="6 7">SM2066</strain>
    </source>
</reference>
<dbReference type="PANTHER" id="PTHR42743:SF10">
    <property type="entry name" value="D-ALANINE AMINOTRANSFERASE"/>
    <property type="match status" value="1"/>
</dbReference>
<sequence>MSTVYLNGAFIPVEEAKISPLDRGFLFGDGIYEVVPAYAGKTVGLEPHMQRMFDGLAAIGIKCTKTMDDWKALIQELIEQNGGGDLGIYIHVSRGADVKRYHAYPEGVEPTVFAMANPIKPAITDDASTAKGFSVATTQDMRWKRCQIKSTALLGNVMHFQEGYAGGNDEILLYNEDNILTEASSSNAFIVKDGVVITPILDNQILPGITRKLILDILEKDGSIPFEVRDISMEEVFNADEIWVTSSSKELAPVTTIDGKPVADGKVGKVWEAAFKLYTAHKFEY</sequence>
<evidence type="ECO:0000256" key="5">
    <source>
        <dbReference type="RuleBase" id="RU004516"/>
    </source>
</evidence>
<organism evidence="6 7">
    <name type="scientific">Marinomonas colpomeniae</name>
    <dbReference type="NCBI Taxonomy" id="2774408"/>
    <lineage>
        <taxon>Bacteria</taxon>
        <taxon>Pseudomonadati</taxon>
        <taxon>Pseudomonadota</taxon>
        <taxon>Gammaproteobacteria</taxon>
        <taxon>Oceanospirillales</taxon>
        <taxon>Oceanospirillaceae</taxon>
        <taxon>Marinomonas</taxon>
    </lineage>
</organism>
<dbReference type="Pfam" id="PF01063">
    <property type="entry name" value="Aminotran_4"/>
    <property type="match status" value="1"/>
</dbReference>
<protein>
    <submittedName>
        <fullName evidence="6">D-amino acid aminotransferase</fullName>
    </submittedName>
</protein>
<dbReference type="RefSeq" id="WP_191595937.1">
    <property type="nucleotide sequence ID" value="NZ_JACYFC010000007.1"/>
</dbReference>
<evidence type="ECO:0000256" key="1">
    <source>
        <dbReference type="ARBA" id="ARBA00001933"/>
    </source>
</evidence>
<evidence type="ECO:0000313" key="7">
    <source>
        <dbReference type="Proteomes" id="UP000604161"/>
    </source>
</evidence>
<dbReference type="EMBL" id="JACYFC010000007">
    <property type="protein sequence ID" value="MBD5772548.1"/>
    <property type="molecule type" value="Genomic_DNA"/>
</dbReference>
<evidence type="ECO:0000256" key="3">
    <source>
        <dbReference type="ARBA" id="ARBA00022898"/>
    </source>
</evidence>
<gene>
    <name evidence="6" type="ORF">IF202_16055</name>
</gene>
<dbReference type="Gene3D" id="3.20.10.10">
    <property type="entry name" value="D-amino Acid Aminotransferase, subunit A, domain 2"/>
    <property type="match status" value="1"/>
</dbReference>
<evidence type="ECO:0000256" key="4">
    <source>
        <dbReference type="RuleBase" id="RU004106"/>
    </source>
</evidence>